<feature type="region of interest" description="Disordered" evidence="1">
    <location>
        <begin position="1"/>
        <end position="40"/>
    </location>
</feature>
<organism evidence="2 3">
    <name type="scientific">Ziziphus jujuba var. spinosa</name>
    <dbReference type="NCBI Taxonomy" id="714518"/>
    <lineage>
        <taxon>Eukaryota</taxon>
        <taxon>Viridiplantae</taxon>
        <taxon>Streptophyta</taxon>
        <taxon>Embryophyta</taxon>
        <taxon>Tracheophyta</taxon>
        <taxon>Spermatophyta</taxon>
        <taxon>Magnoliopsida</taxon>
        <taxon>eudicotyledons</taxon>
        <taxon>Gunneridae</taxon>
        <taxon>Pentapetalae</taxon>
        <taxon>rosids</taxon>
        <taxon>fabids</taxon>
        <taxon>Rosales</taxon>
        <taxon>Rhamnaceae</taxon>
        <taxon>Paliureae</taxon>
        <taxon>Ziziphus</taxon>
    </lineage>
</organism>
<dbReference type="AlphaFoldDB" id="A0A978V188"/>
<proteinExistence type="predicted"/>
<dbReference type="Proteomes" id="UP000813462">
    <property type="component" value="Unassembled WGS sequence"/>
</dbReference>
<dbReference type="EMBL" id="JAEACU010000008">
    <property type="protein sequence ID" value="KAH7521004.1"/>
    <property type="molecule type" value="Genomic_DNA"/>
</dbReference>
<evidence type="ECO:0000313" key="2">
    <source>
        <dbReference type="EMBL" id="KAH7521004.1"/>
    </source>
</evidence>
<sequence length="101" mass="11582">MRRNRLGGVEGGHSEDRGSNGKERESEEEDEVAELKDKQHGQSMVCLAWVSRWVVKLSEKWIDSLGYLGRSRIEALRDLIAILAFKEVRRKADQNETQLLS</sequence>
<feature type="compositionally biased region" description="Basic and acidic residues" evidence="1">
    <location>
        <begin position="12"/>
        <end position="25"/>
    </location>
</feature>
<protein>
    <submittedName>
        <fullName evidence="2">Uncharacterized protein</fullName>
    </submittedName>
</protein>
<evidence type="ECO:0000256" key="1">
    <source>
        <dbReference type="SAM" id="MobiDB-lite"/>
    </source>
</evidence>
<comment type="caution">
    <text evidence="2">The sequence shown here is derived from an EMBL/GenBank/DDBJ whole genome shotgun (WGS) entry which is preliminary data.</text>
</comment>
<reference evidence="2" key="1">
    <citation type="journal article" date="2021" name="Front. Plant Sci.">
        <title>Chromosome-Scale Genome Assembly for Chinese Sour Jujube and Insights Into Its Genome Evolution and Domestication Signature.</title>
        <authorList>
            <person name="Shen L.-Y."/>
            <person name="Luo H."/>
            <person name="Wang X.-L."/>
            <person name="Wang X.-M."/>
            <person name="Qiu X.-J."/>
            <person name="Liu H."/>
            <person name="Zhou S.-S."/>
            <person name="Jia K.-H."/>
            <person name="Nie S."/>
            <person name="Bao Y.-T."/>
            <person name="Zhang R.-G."/>
            <person name="Yun Q.-Z."/>
            <person name="Chai Y.-H."/>
            <person name="Lu J.-Y."/>
            <person name="Li Y."/>
            <person name="Zhao S.-W."/>
            <person name="Mao J.-F."/>
            <person name="Jia S.-G."/>
            <person name="Mao Y.-M."/>
        </authorList>
    </citation>
    <scope>NUCLEOTIDE SEQUENCE</scope>
    <source>
        <strain evidence="2">AT0</strain>
        <tissue evidence="2">Leaf</tissue>
    </source>
</reference>
<accession>A0A978V188</accession>
<evidence type="ECO:0000313" key="3">
    <source>
        <dbReference type="Proteomes" id="UP000813462"/>
    </source>
</evidence>
<name>A0A978V188_ZIZJJ</name>
<gene>
    <name evidence="2" type="ORF">FEM48_Zijuj08G0205500</name>
</gene>